<protein>
    <recommendedName>
        <fullName evidence="2">Laminin G domain-containing protein</fullName>
    </recommendedName>
</protein>
<dbReference type="EnsemblMetazoa" id="CLYHEMT009570.1">
    <property type="protein sequence ID" value="CLYHEMP009570.1"/>
    <property type="gene ID" value="CLYHEMG009570"/>
</dbReference>
<proteinExistence type="predicted"/>
<feature type="domain" description="Laminin G" evidence="2">
    <location>
        <begin position="937"/>
        <end position="1123"/>
    </location>
</feature>
<dbReference type="SMART" id="SM00282">
    <property type="entry name" value="LamG"/>
    <property type="match status" value="5"/>
</dbReference>
<keyword evidence="4" id="KW-1185">Reference proteome</keyword>
<dbReference type="Proteomes" id="UP000594262">
    <property type="component" value="Unplaced"/>
</dbReference>
<sequence length="1126" mass="124524">WSEIKQLFPVLKKSVLELTQEASAATVVQAALDSANIMVKDAVRSATQVLKETQALLRTVDELTLKYEYLMTASSNVTKLVVEGQAKVLAAENKIQSQSSSILKAVNIQDSFTTINNEIHQMQSSMTNKFNTLQNIASELPFTINFQTGASATYSFLEMTSSSYVNKLFITVQFDVKAHTLNGVLWYLVTHPAATQKSGVFGLYLQQGYVYTTFNMGSGDVTGRNNALLKTGEWYRISATFSPRYAYLVVRSQTGFSTLSRISTFSSTFFIPVNGDSRWYLNNVPQSMSSWISVGSFSGIYDNVHVNGYKYNVWKSVSTSGVTLYAPLRMAAPKLTNGSALTFFGSGYLKQRMGTFQTNGIYSEIELEFRTLKDNVVIVGVTGQTGSFVYGLYMFGGRVMFQFATSQGNNNAIVTTRATYNNGQWYRVKASRTGVNATLSVQSISSGSASESKTEYIGLTDLPEGISIIFGASSGQSPVPPPVSGVFAGDMKNLKLSNSITSSLQMRSFNASENIEMEGVSYYGMISGKIVNGIRFYGYMWWSQSGSYASITTYQTVPINSIFMSFKTTDMNGLLLYKPGNGIMAHVYMSILSGNLVVLVHLSDIRTPFMTTNLTLSDGRWHNASIAYTKNGYQIHVDNKMLYEGWLGNNVNTMFGTGMLYVGGVPSQMPLAREMPIRRSLQIDFDSFLVNLIEQDFTKAFTSGVSYAGITPGHDSAVAPSSCAASFPYLMYQPDPLQVRFGRAPWSGFQSYIGYRLPAAVVRKYFNSSFVITMSFRAMVGNGVIFYIANSEINPTQYISLELVKGQLKYEFSNGKGKVSISSANGTNYADNGKWYKVYLLRIYQFGAMLIPETMEYRNSRHSEPTVPLSLSTPLYIGGLPNYVNAPSLTQRKYGYNGCLRKFEISSGFDTHALDFTSPDLGGTSTGTSACYSNTEHGVFFNGKDSWIHYANNFELQTDFTLQVKFRTYKRDGPLLYLFSTSSGSSTLNQFGTMVLLELDDGSINFHYKANNLERAQTFTWTHPSSDERHYLCDQKWHRVKIEKSGPTLNIIVDDVMTYGGGNVNPMNRGVINGMMFVGGTKSGISIPSTTKNFEGCVELEMLGTPDTTFQRSVDGNNVVFACPTI</sequence>
<dbReference type="Gene3D" id="2.60.120.200">
    <property type="match status" value="5"/>
</dbReference>
<dbReference type="Pfam" id="PF02210">
    <property type="entry name" value="Laminin_G_2"/>
    <property type="match status" value="4"/>
</dbReference>
<dbReference type="OrthoDB" id="8545473at2759"/>
<evidence type="ECO:0000313" key="3">
    <source>
        <dbReference type="EnsemblMetazoa" id="CLYHEMP009570.1"/>
    </source>
</evidence>
<feature type="domain" description="Laminin G" evidence="2">
    <location>
        <begin position="538"/>
        <end position="723"/>
    </location>
</feature>
<dbReference type="PANTHER" id="PTHR15036">
    <property type="entry name" value="PIKACHURIN-LIKE PROTEIN"/>
    <property type="match status" value="1"/>
</dbReference>
<dbReference type="InterPro" id="IPR013320">
    <property type="entry name" value="ConA-like_dom_sf"/>
</dbReference>
<dbReference type="InterPro" id="IPR001791">
    <property type="entry name" value="Laminin_G"/>
</dbReference>
<dbReference type="AlphaFoldDB" id="A0A7M5VDT2"/>
<feature type="domain" description="Laminin G" evidence="2">
    <location>
        <begin position="340"/>
        <end position="531"/>
    </location>
</feature>
<reference evidence="3" key="1">
    <citation type="submission" date="2021-01" db="UniProtKB">
        <authorList>
            <consortium name="EnsemblMetazoa"/>
        </authorList>
    </citation>
    <scope>IDENTIFICATION</scope>
</reference>
<dbReference type="PROSITE" id="PS50025">
    <property type="entry name" value="LAM_G_DOMAIN"/>
    <property type="match status" value="5"/>
</dbReference>
<feature type="domain" description="Laminin G" evidence="2">
    <location>
        <begin position="742"/>
        <end position="931"/>
    </location>
</feature>
<organism evidence="3 4">
    <name type="scientific">Clytia hemisphaerica</name>
    <dbReference type="NCBI Taxonomy" id="252671"/>
    <lineage>
        <taxon>Eukaryota</taxon>
        <taxon>Metazoa</taxon>
        <taxon>Cnidaria</taxon>
        <taxon>Hydrozoa</taxon>
        <taxon>Hydroidolina</taxon>
        <taxon>Leptothecata</taxon>
        <taxon>Obeliida</taxon>
        <taxon>Clytiidae</taxon>
        <taxon>Clytia</taxon>
    </lineage>
</organism>
<dbReference type="Pfam" id="PF00054">
    <property type="entry name" value="Laminin_G_1"/>
    <property type="match status" value="1"/>
</dbReference>
<accession>A0A7M5VDT2</accession>
<dbReference type="CDD" id="cd00110">
    <property type="entry name" value="LamG"/>
    <property type="match status" value="5"/>
</dbReference>
<feature type="domain" description="Laminin G" evidence="2">
    <location>
        <begin position="143"/>
        <end position="326"/>
    </location>
</feature>
<dbReference type="SUPFAM" id="SSF49899">
    <property type="entry name" value="Concanavalin A-like lectins/glucanases"/>
    <property type="match status" value="5"/>
</dbReference>
<comment type="caution">
    <text evidence="1">Lacks conserved residue(s) required for the propagation of feature annotation.</text>
</comment>
<name>A0A7M5VDT2_9CNID</name>
<dbReference type="InterPro" id="IPR050372">
    <property type="entry name" value="Neurexin-related_CASP"/>
</dbReference>
<evidence type="ECO:0000313" key="4">
    <source>
        <dbReference type="Proteomes" id="UP000594262"/>
    </source>
</evidence>
<dbReference type="PANTHER" id="PTHR15036:SF67">
    <property type="entry name" value="LAMININ SUBUNIT ALPHA-LIKE PROTEIN"/>
    <property type="match status" value="1"/>
</dbReference>
<evidence type="ECO:0000256" key="1">
    <source>
        <dbReference type="PROSITE-ProRule" id="PRU00122"/>
    </source>
</evidence>
<evidence type="ECO:0000259" key="2">
    <source>
        <dbReference type="PROSITE" id="PS50025"/>
    </source>
</evidence>